<sequence>MADSPAKRHLSRVRAAEEASRRRDGDPMDGCTEYQLQMLQLQDHRLRLKNIQSAEGKAALKREILPDYAPYLAGVLEADAGGQNEVVTTAMVWSIDAGDFEGALLLADYVLRHKLAMPDRFSRTTGCLIAEEIAEAALKAQQAGHDFDPDVLARAARLTVAEDMPDEVRAKLFLAAGRGVIRTATDEAPPSAEALQQCVTDLKRAIALHDGCGAKKDLERAERLLKKQTAHSG</sequence>
<dbReference type="RefSeq" id="WP_130550454.1">
    <property type="nucleotide sequence ID" value="NZ_SHMC01000002.1"/>
</dbReference>
<organism evidence="2 3">
    <name type="scientific">Pseudoxanthomonas winnipegensis</name>
    <dbReference type="NCBI Taxonomy" id="2480810"/>
    <lineage>
        <taxon>Bacteria</taxon>
        <taxon>Pseudomonadati</taxon>
        <taxon>Pseudomonadota</taxon>
        <taxon>Gammaproteobacteria</taxon>
        <taxon>Lysobacterales</taxon>
        <taxon>Lysobacteraceae</taxon>
        <taxon>Pseudoxanthomonas</taxon>
    </lineage>
</organism>
<reference evidence="2 3" key="1">
    <citation type="submission" date="2019-02" db="EMBL/GenBank/DDBJ databases">
        <title>WGS of Pseudoxanthomonas species novum from clinical isolates.</title>
        <authorList>
            <person name="Bernier A.-M."/>
            <person name="Bernard K."/>
            <person name="Vachon A."/>
        </authorList>
    </citation>
    <scope>NUCLEOTIDE SEQUENCE [LARGE SCALE GENOMIC DNA]</scope>
    <source>
        <strain evidence="2 3">NML171200</strain>
    </source>
</reference>
<feature type="compositionally biased region" description="Basic and acidic residues" evidence="1">
    <location>
        <begin position="14"/>
        <end position="26"/>
    </location>
</feature>
<dbReference type="GO" id="GO:0004519">
    <property type="term" value="F:endonuclease activity"/>
    <property type="evidence" value="ECO:0007669"/>
    <property type="project" value="InterPro"/>
</dbReference>
<accession>A0A4Q8LCH1</accession>
<comment type="caution">
    <text evidence="2">The sequence shown here is derived from an EMBL/GenBank/DDBJ whole genome shotgun (WGS) entry which is preliminary data.</text>
</comment>
<dbReference type="OrthoDB" id="8562788at2"/>
<proteinExistence type="predicted"/>
<protein>
    <submittedName>
        <fullName evidence="2">Terminase</fullName>
    </submittedName>
</protein>
<dbReference type="Pfam" id="PF05944">
    <property type="entry name" value="Phage_term_smal"/>
    <property type="match status" value="1"/>
</dbReference>
<dbReference type="AlphaFoldDB" id="A0A4Q8LCH1"/>
<dbReference type="InterPro" id="IPR010270">
    <property type="entry name" value="Phage_P2_GpM"/>
</dbReference>
<gene>
    <name evidence="2" type="ORF">EA660_04930</name>
</gene>
<evidence type="ECO:0000256" key="1">
    <source>
        <dbReference type="SAM" id="MobiDB-lite"/>
    </source>
</evidence>
<name>A0A4Q8LCH1_9GAMM</name>
<evidence type="ECO:0000313" key="3">
    <source>
        <dbReference type="Proteomes" id="UP000292627"/>
    </source>
</evidence>
<dbReference type="EMBL" id="SHMC01000002">
    <property type="protein sequence ID" value="TAA26578.1"/>
    <property type="molecule type" value="Genomic_DNA"/>
</dbReference>
<evidence type="ECO:0000313" key="2">
    <source>
        <dbReference type="EMBL" id="TAA26578.1"/>
    </source>
</evidence>
<feature type="region of interest" description="Disordered" evidence="1">
    <location>
        <begin position="1"/>
        <end position="29"/>
    </location>
</feature>
<dbReference type="Proteomes" id="UP000292627">
    <property type="component" value="Unassembled WGS sequence"/>
</dbReference>
<dbReference type="GO" id="GO:0003677">
    <property type="term" value="F:DNA binding"/>
    <property type="evidence" value="ECO:0007669"/>
    <property type="project" value="InterPro"/>
</dbReference>